<accession>A0A0J1GWL3</accession>
<evidence type="ECO:0000313" key="4">
    <source>
        <dbReference type="Proteomes" id="UP000036097"/>
    </source>
</evidence>
<feature type="compositionally biased region" description="Acidic residues" evidence="1">
    <location>
        <begin position="746"/>
        <end position="758"/>
    </location>
</feature>
<protein>
    <submittedName>
        <fullName evidence="3">Uncharacterized protein</fullName>
    </submittedName>
</protein>
<evidence type="ECO:0000313" key="3">
    <source>
        <dbReference type="EMBL" id="KLV04080.1"/>
    </source>
</evidence>
<dbReference type="PATRIC" id="fig|1195763.3.peg.3370"/>
<dbReference type="EMBL" id="LDOT01000023">
    <property type="protein sequence ID" value="KLV04080.1"/>
    <property type="molecule type" value="Genomic_DNA"/>
</dbReference>
<dbReference type="STRING" id="1195763.ABT56_15810"/>
<name>A0A0J1GWL3_9GAMM</name>
<keyword evidence="4" id="KW-1185">Reference proteome</keyword>
<dbReference type="RefSeq" id="WP_047879851.1">
    <property type="nucleotide sequence ID" value="NZ_LDOT01000023.1"/>
</dbReference>
<sequence length="766" mass="86995">MDNISLCFSFSEFAPLAEHITQCLNQSATLQQCGLTARHVAFASPKTEKREHDAEYCRYLVCLFGQEINSKANKNDLRMIHKIESALEAGADIFVFIIGSQSDDDSPLPAELEQLYKYHPNCISFETVTSVDHDAIAQHIAHKIEDDIWQTLGEKGQLSHTLDLLHIPGFPRHQLKLLPTEIRKQLTLIYQPGDPRTAHSPDAANLAQRKRWAYQSLAYGHQDQAIKNLQKANNEFGSDLFSCFWLSRLFALYGTRTEHWQSSQQHAELLKKRLPEEASLLLSLNLTHLGRAYSFQQDYGNAEACFHQAIATYQTYESLEYLAEAYLMQGESGHNNEWREKAVDTLTSLLQLRLSHYVLTAERFIDKYPKAFSQVNHEITLKIDSFHHRAYMVLADNQSWSKQHLGLALPALPPLSHDVTLLQRSYVASHYIWQNYRTLRMASSQLETRFHQYSKRQAEVNADKERHDKDYNLQTATLSEALACLKVRKEQFQEFSHAKTQGNLACRRLTQGNVVSIASIVAMGIGFGYSTELGTAGVFGVLLALGLREKLRRKRQSTAQKLHKIATHIKTINKSLEHSLEDAKGNIVQAKWKSMLSALLPDIEKIRSSDVADAEAQLNRSYESQTADFNKHLRVCNSELYLLGQLMREWLAKANNYEQHFISAYEGQYSHLTRQKSGFELTDKKILGSDRLEDTNATISGRLLTGKAIHTDGDRLAAWFDNPLQAHALIALKDLDAPLTTLQESESAEIEPINESEESLTQNELT</sequence>
<organism evidence="3 4">
    <name type="scientific">Photobacterium aquae</name>
    <dbReference type="NCBI Taxonomy" id="1195763"/>
    <lineage>
        <taxon>Bacteria</taxon>
        <taxon>Pseudomonadati</taxon>
        <taxon>Pseudomonadota</taxon>
        <taxon>Gammaproteobacteria</taxon>
        <taxon>Vibrionales</taxon>
        <taxon>Vibrionaceae</taxon>
        <taxon>Photobacterium</taxon>
    </lineage>
</organism>
<comment type="caution">
    <text evidence="3">The sequence shown here is derived from an EMBL/GenBank/DDBJ whole genome shotgun (WGS) entry which is preliminary data.</text>
</comment>
<evidence type="ECO:0000256" key="2">
    <source>
        <dbReference type="SAM" id="Phobius"/>
    </source>
</evidence>
<reference evidence="3 4" key="1">
    <citation type="submission" date="2015-05" db="EMBL/GenBank/DDBJ databases">
        <title>Photobacterium galathea sp. nov.</title>
        <authorList>
            <person name="Machado H."/>
            <person name="Gram L."/>
        </authorList>
    </citation>
    <scope>NUCLEOTIDE SEQUENCE [LARGE SCALE GENOMIC DNA]</scope>
    <source>
        <strain evidence="3 4">CGMCC 1.12159</strain>
    </source>
</reference>
<feature type="transmembrane region" description="Helical" evidence="2">
    <location>
        <begin position="514"/>
        <end position="547"/>
    </location>
</feature>
<dbReference type="AlphaFoldDB" id="A0A0J1GWL3"/>
<dbReference type="InterPro" id="IPR011990">
    <property type="entry name" value="TPR-like_helical_dom_sf"/>
</dbReference>
<keyword evidence="2" id="KW-0812">Transmembrane</keyword>
<gene>
    <name evidence="3" type="ORF">ABT56_15810</name>
</gene>
<evidence type="ECO:0000256" key="1">
    <source>
        <dbReference type="SAM" id="MobiDB-lite"/>
    </source>
</evidence>
<feature type="region of interest" description="Disordered" evidence="1">
    <location>
        <begin position="744"/>
        <end position="766"/>
    </location>
</feature>
<dbReference type="Gene3D" id="1.25.40.10">
    <property type="entry name" value="Tetratricopeptide repeat domain"/>
    <property type="match status" value="1"/>
</dbReference>
<dbReference type="Proteomes" id="UP000036097">
    <property type="component" value="Unassembled WGS sequence"/>
</dbReference>
<keyword evidence="2" id="KW-0472">Membrane</keyword>
<dbReference type="SUPFAM" id="SSF48452">
    <property type="entry name" value="TPR-like"/>
    <property type="match status" value="1"/>
</dbReference>
<dbReference type="OrthoDB" id="5842654at2"/>
<keyword evidence="2" id="KW-1133">Transmembrane helix</keyword>
<proteinExistence type="predicted"/>